<dbReference type="InterPro" id="IPR003135">
    <property type="entry name" value="ATP-grasp_carboxylate-amine"/>
</dbReference>
<organism evidence="7 8">
    <name type="scientific">Absicoccus porci</name>
    <dbReference type="NCBI Taxonomy" id="2486576"/>
    <lineage>
        <taxon>Bacteria</taxon>
        <taxon>Bacillati</taxon>
        <taxon>Bacillota</taxon>
        <taxon>Erysipelotrichia</taxon>
        <taxon>Erysipelotrichales</taxon>
        <taxon>Erysipelotrichaceae</taxon>
        <taxon>Absicoccus</taxon>
    </lineage>
</organism>
<sequence length="397" mass="45526">MNFVFISPNYPEHYWMFCRGLKKYGATVLAIVDQPYDSLSNDLKANVDECYVVDNFYDYEAILKACGYFTFKYGKIDWIESNNEAWMQLDARLRDDFHVTTGFDFKTITEYQSKAAMKKYYAKAGLKTARYALVHSLQDAIDFVDEVGYPVVLKPDHGVGASFTYQIDGIHELKKIYAMTKQYQMIIEEFVDGDIFTLDGIADANGTIRYLNSLQYVGNVMDSVVYHLSIGCYTEFKIGQKEQEIAQKVVHAFGIKNRFFHGEYFRLRKDQEGLGKKGDIIGLELNFRPPGGFSPDLMNYAGNLDVYDLWAEVLLTQQASYSKLKRFSAGFAGRRNSIHYKYTANEIKELFPEEWIQTVYLSPAFASAMGDEAIIARFSDAKSRAEFFQKALETKES</sequence>
<dbReference type="EMBL" id="RJQC01000001">
    <property type="protein sequence ID" value="RNM31573.1"/>
    <property type="molecule type" value="Genomic_DNA"/>
</dbReference>
<dbReference type="Gene3D" id="3.30.1490.20">
    <property type="entry name" value="ATP-grasp fold, A domain"/>
    <property type="match status" value="1"/>
</dbReference>
<comment type="caution">
    <text evidence="7">The sequence shown here is derived from an EMBL/GenBank/DDBJ whole genome shotgun (WGS) entry which is preliminary data.</text>
</comment>
<keyword evidence="3" id="KW-0658">Purine biosynthesis</keyword>
<name>A0A3N0I3K6_9FIRM</name>
<evidence type="ECO:0000256" key="2">
    <source>
        <dbReference type="ARBA" id="ARBA00022741"/>
    </source>
</evidence>
<dbReference type="SMART" id="SM01209">
    <property type="entry name" value="GARS_A"/>
    <property type="match status" value="1"/>
</dbReference>
<gene>
    <name evidence="7" type="ORF">EDX97_03165</name>
</gene>
<feature type="domain" description="ATP-grasp" evidence="6">
    <location>
        <begin position="118"/>
        <end position="315"/>
    </location>
</feature>
<dbReference type="SUPFAM" id="SSF56059">
    <property type="entry name" value="Glutathione synthetase ATP-binding domain-like"/>
    <property type="match status" value="1"/>
</dbReference>
<dbReference type="AlphaFoldDB" id="A0A3N0I3K6"/>
<dbReference type="Gene3D" id="3.40.50.20">
    <property type="match status" value="1"/>
</dbReference>
<keyword evidence="8" id="KW-1185">Reference proteome</keyword>
<dbReference type="PANTHER" id="PTHR43585:SF2">
    <property type="entry name" value="ATP-GRASP ENZYME FSQD"/>
    <property type="match status" value="1"/>
</dbReference>
<dbReference type="GO" id="GO:0046872">
    <property type="term" value="F:metal ion binding"/>
    <property type="evidence" value="ECO:0007669"/>
    <property type="project" value="InterPro"/>
</dbReference>
<dbReference type="Proteomes" id="UP000276568">
    <property type="component" value="Unassembled WGS sequence"/>
</dbReference>
<dbReference type="InterPro" id="IPR052032">
    <property type="entry name" value="ATP-dep_AA_Ligase"/>
</dbReference>
<dbReference type="PANTHER" id="PTHR43585">
    <property type="entry name" value="FUMIPYRROLE BIOSYNTHESIS PROTEIN C"/>
    <property type="match status" value="1"/>
</dbReference>
<dbReference type="Pfam" id="PF02222">
    <property type="entry name" value="ATP-grasp"/>
    <property type="match status" value="1"/>
</dbReference>
<dbReference type="GO" id="GO:0016874">
    <property type="term" value="F:ligase activity"/>
    <property type="evidence" value="ECO:0007669"/>
    <property type="project" value="UniProtKB-KW"/>
</dbReference>
<reference evidence="7 8" key="1">
    <citation type="submission" date="2018-11" db="EMBL/GenBank/DDBJ databases">
        <title>Clostridium sp. nov., a member of the family Erysipelotrichaceae isolated from pig faeces.</title>
        <authorList>
            <person name="Chang Y.-H."/>
        </authorList>
    </citation>
    <scope>NUCLEOTIDE SEQUENCE [LARGE SCALE GENOMIC DNA]</scope>
    <source>
        <strain evidence="7 8">YH-panp20</strain>
    </source>
</reference>
<dbReference type="InterPro" id="IPR013815">
    <property type="entry name" value="ATP_grasp_subdomain_1"/>
</dbReference>
<dbReference type="OrthoDB" id="24041at2"/>
<keyword evidence="2 5" id="KW-0547">Nucleotide-binding</keyword>
<evidence type="ECO:0000256" key="5">
    <source>
        <dbReference type="PROSITE-ProRule" id="PRU00409"/>
    </source>
</evidence>
<evidence type="ECO:0000256" key="3">
    <source>
        <dbReference type="ARBA" id="ARBA00022755"/>
    </source>
</evidence>
<evidence type="ECO:0000256" key="4">
    <source>
        <dbReference type="ARBA" id="ARBA00022840"/>
    </source>
</evidence>
<evidence type="ECO:0000313" key="8">
    <source>
        <dbReference type="Proteomes" id="UP000276568"/>
    </source>
</evidence>
<dbReference type="RefSeq" id="WP_128519736.1">
    <property type="nucleotide sequence ID" value="NZ_CAUWBR010000019.1"/>
</dbReference>
<dbReference type="InterPro" id="IPR011761">
    <property type="entry name" value="ATP-grasp"/>
</dbReference>
<dbReference type="Gene3D" id="3.30.470.20">
    <property type="entry name" value="ATP-grasp fold, B domain"/>
    <property type="match status" value="1"/>
</dbReference>
<proteinExistence type="predicted"/>
<dbReference type="PROSITE" id="PS50975">
    <property type="entry name" value="ATP_GRASP"/>
    <property type="match status" value="1"/>
</dbReference>
<keyword evidence="4 5" id="KW-0067">ATP-binding</keyword>
<keyword evidence="1" id="KW-0436">Ligase</keyword>
<evidence type="ECO:0000259" key="6">
    <source>
        <dbReference type="PROSITE" id="PS50975"/>
    </source>
</evidence>
<evidence type="ECO:0000256" key="1">
    <source>
        <dbReference type="ARBA" id="ARBA00022598"/>
    </source>
</evidence>
<dbReference type="GO" id="GO:0006164">
    <property type="term" value="P:purine nucleotide biosynthetic process"/>
    <property type="evidence" value="ECO:0007669"/>
    <property type="project" value="UniProtKB-KW"/>
</dbReference>
<protein>
    <submittedName>
        <fullName evidence="7">ATP-grasp domain-containing protein</fullName>
    </submittedName>
</protein>
<accession>A0A3N0I3K6</accession>
<evidence type="ECO:0000313" key="7">
    <source>
        <dbReference type="EMBL" id="RNM31573.1"/>
    </source>
</evidence>
<dbReference type="GO" id="GO:0005524">
    <property type="term" value="F:ATP binding"/>
    <property type="evidence" value="ECO:0007669"/>
    <property type="project" value="UniProtKB-UniRule"/>
</dbReference>